<protein>
    <submittedName>
        <fullName evidence="2">DUF4445 domain-containing protein</fullName>
    </submittedName>
</protein>
<dbReference type="InterPro" id="IPR041414">
    <property type="entry name" value="Raco-like_middle"/>
</dbReference>
<dbReference type="AlphaFoldDB" id="A0A6I3SHE0"/>
<reference evidence="2 3" key="1">
    <citation type="submission" date="2019-11" db="EMBL/GenBank/DDBJ databases">
        <title>Whole-genome sequence of a the green, strictly anaerobic photosynthetic bacterium Heliobacillus mobilis DSM 6151.</title>
        <authorList>
            <person name="Kyndt J.A."/>
            <person name="Meyer T.E."/>
        </authorList>
    </citation>
    <scope>NUCLEOTIDE SEQUENCE [LARGE SCALE GENOMIC DNA]</scope>
    <source>
        <strain evidence="2 3">DSM 6151</strain>
    </source>
</reference>
<dbReference type="InterPro" id="IPR052911">
    <property type="entry name" value="Corrinoid_activation_enz"/>
</dbReference>
<dbReference type="GO" id="GO:0051536">
    <property type="term" value="F:iron-sulfur cluster binding"/>
    <property type="evidence" value="ECO:0007669"/>
    <property type="project" value="InterPro"/>
</dbReference>
<accession>A0A6I3SHE0</accession>
<sequence>MNVVFQPLNRTVQVEKGVTILQAARLAGVLIESPCNAVGTCGKCKVKLDQTSRSSIRPYGLHHLSPEEEEQGYVLSCEAEVLGDILVDVPSRSHGTELKILSHGQSVEVTPETYFQKRYEPKDDRTFVFAGDELVGLEQSNTEDQKYGLAVDIGTTTIVVSLVDLGSGQEIASASALNPQSLHAQDVLSRITFASTKRGLMMMYSELINELNRLIERVTEKSIVNREHIYEVIFSGNTCMIHLATGKDPAPLGKYPYIPEFTGAVHLSASEHHLGVSPFGLIYVPPVISAYVGADITSGILASQLHQQKGITLFVDIGTNGEMALAVEGKLSATSTAAGPAFEGMNITCGMRAGAGALEFFQIEDDKTITTKTIGDQEPVGICGSGLLDIVGELVANGVIDKNGRFVKPESTLLPASLKERLQLRDGKRVFQISRQVYLTQKDVRQVQLAKGAIRTGIDLLLRSKGITSDAVDRVLIAGSFGYHLRAKSLIHLGLLPDSFDGKIEFIGNTSKTGAQAFLMNQSLRKEMEKGVTEIEVIELANYGDFEQVFVRSLGF</sequence>
<feature type="domain" description="2Fe-2S ferredoxin-type" evidence="1">
    <location>
        <begin position="1"/>
        <end position="93"/>
    </location>
</feature>
<dbReference type="CDD" id="cd00207">
    <property type="entry name" value="fer2"/>
    <property type="match status" value="1"/>
</dbReference>
<dbReference type="Gene3D" id="3.30.420.480">
    <property type="entry name" value="Domain of unknown function (DUF4445)"/>
    <property type="match status" value="1"/>
</dbReference>
<evidence type="ECO:0000313" key="2">
    <source>
        <dbReference type="EMBL" id="MTV48236.1"/>
    </source>
</evidence>
<dbReference type="PANTHER" id="PTHR42895:SF2">
    <property type="entry name" value="IRON-SULFUR CLUSTER PROTEIN"/>
    <property type="match status" value="1"/>
</dbReference>
<proteinExistence type="predicted"/>
<dbReference type="SUPFAM" id="SSF54292">
    <property type="entry name" value="2Fe-2S ferredoxin-like"/>
    <property type="match status" value="1"/>
</dbReference>
<dbReference type="InterPro" id="IPR012675">
    <property type="entry name" value="Beta-grasp_dom_sf"/>
</dbReference>
<keyword evidence="3" id="KW-1185">Reference proteome</keyword>
<dbReference type="Pfam" id="PF00111">
    <property type="entry name" value="Fer2"/>
    <property type="match status" value="1"/>
</dbReference>
<dbReference type="PANTHER" id="PTHR42895">
    <property type="entry name" value="IRON-SULFUR CLUSTER-BINDING PROTEIN-RELATED"/>
    <property type="match status" value="1"/>
</dbReference>
<dbReference type="InterPro" id="IPR042259">
    <property type="entry name" value="Raco-like_middle_sf"/>
</dbReference>
<organism evidence="2 3">
    <name type="scientific">Heliobacterium mobile</name>
    <name type="common">Heliobacillus mobilis</name>
    <dbReference type="NCBI Taxonomy" id="28064"/>
    <lineage>
        <taxon>Bacteria</taxon>
        <taxon>Bacillati</taxon>
        <taxon>Bacillota</taxon>
        <taxon>Clostridia</taxon>
        <taxon>Eubacteriales</taxon>
        <taxon>Heliobacteriaceae</taxon>
        <taxon>Heliobacterium</taxon>
    </lineage>
</organism>
<gene>
    <name evidence="2" type="ORF">GJ688_04460</name>
</gene>
<dbReference type="Gene3D" id="3.10.20.30">
    <property type="match status" value="1"/>
</dbReference>
<evidence type="ECO:0000313" key="3">
    <source>
        <dbReference type="Proteomes" id="UP000430670"/>
    </source>
</evidence>
<dbReference type="Pfam" id="PF14574">
    <property type="entry name" value="RACo_C_ter"/>
    <property type="match status" value="1"/>
</dbReference>
<dbReference type="EMBL" id="WNKU01000003">
    <property type="protein sequence ID" value="MTV48236.1"/>
    <property type="molecule type" value="Genomic_DNA"/>
</dbReference>
<dbReference type="InterPro" id="IPR001041">
    <property type="entry name" value="2Fe-2S_ferredoxin-type"/>
</dbReference>
<dbReference type="Proteomes" id="UP000430670">
    <property type="component" value="Unassembled WGS sequence"/>
</dbReference>
<comment type="caution">
    <text evidence="2">The sequence shown here is derived from an EMBL/GenBank/DDBJ whole genome shotgun (WGS) entry which is preliminary data.</text>
</comment>
<dbReference type="PROSITE" id="PS51085">
    <property type="entry name" value="2FE2S_FER_2"/>
    <property type="match status" value="1"/>
</dbReference>
<dbReference type="Pfam" id="PF17651">
    <property type="entry name" value="Raco_middle"/>
    <property type="match status" value="1"/>
</dbReference>
<name>A0A6I3SHE0_HELMO</name>
<dbReference type="InterPro" id="IPR036010">
    <property type="entry name" value="2Fe-2S_ferredoxin-like_sf"/>
</dbReference>
<evidence type="ECO:0000259" key="1">
    <source>
        <dbReference type="PROSITE" id="PS51085"/>
    </source>
</evidence>
<dbReference type="InterPro" id="IPR027980">
    <property type="entry name" value="RACo_C"/>
</dbReference>